<proteinExistence type="inferred from homology"/>
<feature type="binding site" evidence="7">
    <location>
        <position position="185"/>
    </location>
    <ligand>
        <name>chlorophyll b</name>
        <dbReference type="ChEBI" id="CHEBI:61721"/>
        <label>2</label>
    </ligand>
</feature>
<organism evidence="8 9">
    <name type="scientific">Pelagomonas calceolata</name>
    <dbReference type="NCBI Taxonomy" id="35677"/>
    <lineage>
        <taxon>Eukaryota</taxon>
        <taxon>Sar</taxon>
        <taxon>Stramenopiles</taxon>
        <taxon>Ochrophyta</taxon>
        <taxon>Pelagophyceae</taxon>
        <taxon>Pelagomonadales</taxon>
        <taxon>Pelagomonadaceae</taxon>
        <taxon>Pelagomonas</taxon>
    </lineage>
</organism>
<protein>
    <submittedName>
        <fullName evidence="8">Uncharacterized protein</fullName>
    </submittedName>
</protein>
<comment type="caution">
    <text evidence="8">The sequence shown here is derived from an EMBL/GenBank/DDBJ whole genome shotgun (WGS) entry which is preliminary data.</text>
</comment>
<evidence type="ECO:0000256" key="3">
    <source>
        <dbReference type="ARBA" id="ARBA00005933"/>
    </source>
</evidence>
<feature type="binding site" evidence="7">
    <location>
        <position position="54"/>
    </location>
    <ligand>
        <name>chlorophyll a</name>
        <dbReference type="ChEBI" id="CHEBI:58416"/>
        <label>1</label>
    </ligand>
</feature>
<sequence>MKESLGDLKALQKSLPGPPNDYFDPLNLATMTFDWGPQGEEATIGWLRHSEIKHGRVAMAGFLGFIAHCTPIVSGEHKFLPYRGYVAGVTPQEQWDNIPLIGKLQILIAIGMLESYGEGAGDPAGYTHYMKGGKPGYYPPIAGRAGFGQVTLNLWRAAADPFNLVQNNSAEKKARGLKSEILNGRAAMVGLMGLLSASSVPGSVPFLAGIEGFPQYSGNVMVPFSNDFSLFA</sequence>
<evidence type="ECO:0000256" key="5">
    <source>
        <dbReference type="ARBA" id="ARBA00022531"/>
    </source>
</evidence>
<comment type="function">
    <text evidence="1">The light-harvesting complex (LHC) functions as a light receptor, it captures and delivers excitation energy to photosystems with which it is closely associated. Energy is transferred from the carotenoid and chlorophyll C (or B) to chlorophyll A and the photosynthetic reaction centers where it is used to synthesize ATP and reducing power.</text>
</comment>
<evidence type="ECO:0000256" key="4">
    <source>
        <dbReference type="ARBA" id="ARBA00022528"/>
    </source>
</evidence>
<keyword evidence="5" id="KW-0602">Photosynthesis</keyword>
<dbReference type="SUPFAM" id="SSF103511">
    <property type="entry name" value="Chlorophyll a-b binding protein"/>
    <property type="match status" value="1"/>
</dbReference>
<feature type="binding site" evidence="7">
    <location>
        <position position="51"/>
    </location>
    <ligand>
        <name>chlorophyll a</name>
        <dbReference type="ChEBI" id="CHEBI:58416"/>
        <label>1</label>
    </ligand>
</feature>
<keyword evidence="6" id="KW-0934">Plastid</keyword>
<dbReference type="Proteomes" id="UP000789595">
    <property type="component" value="Unassembled WGS sequence"/>
</dbReference>
<keyword evidence="9" id="KW-1185">Reference proteome</keyword>
<comment type="subcellular location">
    <subcellularLocation>
        <location evidence="2">Plastid</location>
        <location evidence="2">Chloroplast</location>
    </subcellularLocation>
</comment>
<comment type="similarity">
    <text evidence="3">Belongs to the fucoxanthin chlorophyll protein family.</text>
</comment>
<keyword evidence="4" id="KW-0150">Chloroplast</keyword>
<keyword evidence="7" id="KW-0157">Chromophore</keyword>
<dbReference type="PANTHER" id="PTHR21649">
    <property type="entry name" value="CHLOROPHYLL A/B BINDING PROTEIN"/>
    <property type="match status" value="1"/>
</dbReference>
<dbReference type="GO" id="GO:0009507">
    <property type="term" value="C:chloroplast"/>
    <property type="evidence" value="ECO:0007669"/>
    <property type="project" value="UniProtKB-SubCell"/>
</dbReference>
<gene>
    <name evidence="8" type="ORF">PECAL_5P19140</name>
</gene>
<feature type="binding site" evidence="7">
    <location>
        <position position="180"/>
    </location>
    <ligand>
        <name>chlorophyll a</name>
        <dbReference type="ChEBI" id="CHEBI:58416"/>
        <label>1</label>
    </ligand>
</feature>
<dbReference type="GO" id="GO:0009765">
    <property type="term" value="P:photosynthesis, light harvesting"/>
    <property type="evidence" value="ECO:0007669"/>
    <property type="project" value="InterPro"/>
</dbReference>
<evidence type="ECO:0000313" key="9">
    <source>
        <dbReference type="Proteomes" id="UP000789595"/>
    </source>
</evidence>
<dbReference type="OrthoDB" id="191071at2759"/>
<feature type="binding site" description="axial binding residue" evidence="7">
    <location>
        <position position="56"/>
    </location>
    <ligand>
        <name>chlorophyll b</name>
        <dbReference type="ChEBI" id="CHEBI:61721"/>
        <label>1</label>
    </ligand>
    <ligandPart>
        <name>Mg</name>
        <dbReference type="ChEBI" id="CHEBI:25107"/>
    </ligandPart>
</feature>
<dbReference type="EMBL" id="CAKKNE010000005">
    <property type="protein sequence ID" value="CAH0377354.1"/>
    <property type="molecule type" value="Genomic_DNA"/>
</dbReference>
<dbReference type="GO" id="GO:0016168">
    <property type="term" value="F:chlorophyll binding"/>
    <property type="evidence" value="ECO:0007669"/>
    <property type="project" value="UniProtKB-KW"/>
</dbReference>
<dbReference type="AlphaFoldDB" id="A0A8J2T0D4"/>
<evidence type="ECO:0000256" key="2">
    <source>
        <dbReference type="ARBA" id="ARBA00004229"/>
    </source>
</evidence>
<evidence type="ECO:0000313" key="8">
    <source>
        <dbReference type="EMBL" id="CAH0377354.1"/>
    </source>
</evidence>
<name>A0A8J2T0D4_9STRA</name>
<reference evidence="8" key="1">
    <citation type="submission" date="2021-11" db="EMBL/GenBank/DDBJ databases">
        <authorList>
            <consortium name="Genoscope - CEA"/>
            <person name="William W."/>
        </authorList>
    </citation>
    <scope>NUCLEOTIDE SEQUENCE</scope>
</reference>
<accession>A0A8J2T0D4</accession>
<dbReference type="GO" id="GO:0016020">
    <property type="term" value="C:membrane"/>
    <property type="evidence" value="ECO:0007669"/>
    <property type="project" value="InterPro"/>
</dbReference>
<feature type="binding site" evidence="7">
    <location>
        <position position="178"/>
    </location>
    <ligand>
        <name>chlorophyll a</name>
        <dbReference type="ChEBI" id="CHEBI:58416"/>
        <label>1</label>
    </ligand>
</feature>
<feature type="binding site" evidence="7">
    <location>
        <position position="183"/>
    </location>
    <ligand>
        <name>chlorophyll a</name>
        <dbReference type="ChEBI" id="CHEBI:58416"/>
        <label>1</label>
    </ligand>
</feature>
<dbReference type="InterPro" id="IPR022796">
    <property type="entry name" value="Chloroa_b-bind"/>
</dbReference>
<evidence type="ECO:0000256" key="1">
    <source>
        <dbReference type="ARBA" id="ARBA00004022"/>
    </source>
</evidence>
<evidence type="ECO:0000256" key="6">
    <source>
        <dbReference type="ARBA" id="ARBA00022640"/>
    </source>
</evidence>
<dbReference type="InterPro" id="IPR001344">
    <property type="entry name" value="Chloro_AB-bd_pln"/>
</dbReference>
<dbReference type="Pfam" id="PF00504">
    <property type="entry name" value="Chloroa_b-bind"/>
    <property type="match status" value="1"/>
</dbReference>
<keyword evidence="7" id="KW-0148">Chlorophyll</keyword>
<evidence type="ECO:0000256" key="7">
    <source>
        <dbReference type="PIRSR" id="PIRSR601344-1"/>
    </source>
</evidence>
<dbReference type="Gene3D" id="1.10.3460.10">
    <property type="entry name" value="Chlorophyll a/b binding protein domain"/>
    <property type="match status" value="1"/>
</dbReference>